<dbReference type="Proteomes" id="UP000029914">
    <property type="component" value="Chromosome"/>
</dbReference>
<sequence length="62" mass="6517">MLITILGIISIAVGLGSFAQSYLAVMKGRPAKIAWAWGIVGVLCLTLIPVVLAVFFAAPMSR</sequence>
<organism evidence="2 3">
    <name type="scientific">Corynebacterium doosanense CAU 212 = DSM 45436</name>
    <dbReference type="NCBI Taxonomy" id="558173"/>
    <lineage>
        <taxon>Bacteria</taxon>
        <taxon>Bacillati</taxon>
        <taxon>Actinomycetota</taxon>
        <taxon>Actinomycetes</taxon>
        <taxon>Mycobacteriales</taxon>
        <taxon>Corynebacteriaceae</taxon>
        <taxon>Corynebacterium</taxon>
    </lineage>
</organism>
<dbReference type="STRING" id="558173.CDOO_12940"/>
<evidence type="ECO:0000313" key="3">
    <source>
        <dbReference type="Proteomes" id="UP000029914"/>
    </source>
</evidence>
<accession>A0A097IIV6</accession>
<dbReference type="HOGENOM" id="CLU_206426_0_0_11"/>
<protein>
    <submittedName>
        <fullName evidence="2">Uncharacterized protein</fullName>
    </submittedName>
</protein>
<dbReference type="KEGG" id="cdo:CDOO_12940"/>
<evidence type="ECO:0000313" key="2">
    <source>
        <dbReference type="EMBL" id="AIT62065.1"/>
    </source>
</evidence>
<keyword evidence="1" id="KW-0812">Transmembrane</keyword>
<evidence type="ECO:0000256" key="1">
    <source>
        <dbReference type="SAM" id="Phobius"/>
    </source>
</evidence>
<keyword evidence="1" id="KW-0472">Membrane</keyword>
<dbReference type="RefSeq" id="WP_018022439.1">
    <property type="nucleotide sequence ID" value="NZ_AQUX01000007.1"/>
</dbReference>
<dbReference type="AlphaFoldDB" id="A0A097IIV6"/>
<name>A0A097IIV6_9CORY</name>
<feature type="transmembrane region" description="Helical" evidence="1">
    <location>
        <begin position="35"/>
        <end position="58"/>
    </location>
</feature>
<keyword evidence="3" id="KW-1185">Reference proteome</keyword>
<gene>
    <name evidence="2" type="ORF">CDOO_12940</name>
</gene>
<reference evidence="2 3" key="1">
    <citation type="submission" date="2013-09" db="EMBL/GenBank/DDBJ databases">
        <title>Complete genome sequence of Corynebacterium doosanense CAU 212(T) (=DSM 45436(T)), isolated from activated sludge.</title>
        <authorList>
            <person name="Schaffert L."/>
            <person name="Albersmeier A."/>
            <person name="Kalinowski J."/>
            <person name="Ruckert C."/>
        </authorList>
    </citation>
    <scope>NUCLEOTIDE SEQUENCE [LARGE SCALE GENOMIC DNA]</scope>
    <source>
        <strain evidence="2 3">CAU 212</strain>
    </source>
</reference>
<keyword evidence="1" id="KW-1133">Transmembrane helix</keyword>
<proteinExistence type="predicted"/>
<dbReference type="OrthoDB" id="4426329at2"/>
<dbReference type="EMBL" id="CP006764">
    <property type="protein sequence ID" value="AIT62065.1"/>
    <property type="molecule type" value="Genomic_DNA"/>
</dbReference>